<dbReference type="Proteomes" id="UP001500542">
    <property type="component" value="Unassembled WGS sequence"/>
</dbReference>
<comment type="caution">
    <text evidence="3">The sequence shown here is derived from an EMBL/GenBank/DDBJ whole genome shotgun (WGS) entry which is preliminary data.</text>
</comment>
<dbReference type="SUPFAM" id="SSF51679">
    <property type="entry name" value="Bacterial luciferase-like"/>
    <property type="match status" value="1"/>
</dbReference>
<name>A0ABN1RUC1_9ACTN</name>
<feature type="domain" description="Luciferase-like" evidence="2">
    <location>
        <begin position="15"/>
        <end position="222"/>
    </location>
</feature>
<accession>A0ABN1RUC1</accession>
<reference evidence="3 4" key="1">
    <citation type="journal article" date="2019" name="Int. J. Syst. Evol. Microbiol.">
        <title>The Global Catalogue of Microorganisms (GCM) 10K type strain sequencing project: providing services to taxonomists for standard genome sequencing and annotation.</title>
        <authorList>
            <consortium name="The Broad Institute Genomics Platform"/>
            <consortium name="The Broad Institute Genome Sequencing Center for Infectious Disease"/>
            <person name="Wu L."/>
            <person name="Ma J."/>
        </authorList>
    </citation>
    <scope>NUCLEOTIDE SEQUENCE [LARGE SCALE GENOMIC DNA]</scope>
    <source>
        <strain evidence="3 4">JCM 10977</strain>
    </source>
</reference>
<dbReference type="PANTHER" id="PTHR43244:SF1">
    <property type="entry name" value="5,10-METHYLENETETRAHYDROMETHANOPTERIN REDUCTASE"/>
    <property type="match status" value="1"/>
</dbReference>
<dbReference type="InterPro" id="IPR050564">
    <property type="entry name" value="F420-G6PD/mer"/>
</dbReference>
<dbReference type="Pfam" id="PF00296">
    <property type="entry name" value="Bac_luciferase"/>
    <property type="match status" value="1"/>
</dbReference>
<dbReference type="RefSeq" id="WP_343984103.1">
    <property type="nucleotide sequence ID" value="NZ_BAAAHK010000027.1"/>
</dbReference>
<dbReference type="PANTHER" id="PTHR43244">
    <property type="match status" value="1"/>
</dbReference>
<protein>
    <submittedName>
        <fullName evidence="3">LLM class flavin-dependent oxidoreductase</fullName>
    </submittedName>
</protein>
<organism evidence="3 4">
    <name type="scientific">Kribbella koreensis</name>
    <dbReference type="NCBI Taxonomy" id="57909"/>
    <lineage>
        <taxon>Bacteria</taxon>
        <taxon>Bacillati</taxon>
        <taxon>Actinomycetota</taxon>
        <taxon>Actinomycetes</taxon>
        <taxon>Propionibacteriales</taxon>
        <taxon>Kribbellaceae</taxon>
        <taxon>Kribbella</taxon>
    </lineage>
</organism>
<dbReference type="InterPro" id="IPR036661">
    <property type="entry name" value="Luciferase-like_sf"/>
</dbReference>
<evidence type="ECO:0000313" key="4">
    <source>
        <dbReference type="Proteomes" id="UP001500542"/>
    </source>
</evidence>
<evidence type="ECO:0000256" key="1">
    <source>
        <dbReference type="ARBA" id="ARBA00023002"/>
    </source>
</evidence>
<proteinExistence type="predicted"/>
<sequence length="294" mass="31419">MNVRFGYGSPDHIREVPEILRLAEQADRDELDLFSLSDHPYLPNLLDPYATLAFILGRTTRISGLANVTNLPLRPAPVLARTASSLTAISGGRFVLGLGAGGAWDKIATMGVPKVSPAEAVEAFEQAMILVRKLSGGGPAITDPYYGVTALAPSQVPAPPIWTGSNGPKSLAAAGRQADGWIPGHAADWLSERYRQARPIIDEAALSVGRKPSDVATIYNFPGQITAQPLDRVRDDDGRWIGGSPSQWVEELTEAVLDHGAAGFILFPRGTDPIETTLNRWSQEVVPAVRAAIG</sequence>
<dbReference type="InterPro" id="IPR011251">
    <property type="entry name" value="Luciferase-like_dom"/>
</dbReference>
<dbReference type="CDD" id="cd01097">
    <property type="entry name" value="Tetrahydromethanopterin_reductase"/>
    <property type="match status" value="1"/>
</dbReference>
<keyword evidence="4" id="KW-1185">Reference proteome</keyword>
<evidence type="ECO:0000313" key="3">
    <source>
        <dbReference type="EMBL" id="GAA0963492.1"/>
    </source>
</evidence>
<dbReference type="EMBL" id="BAAAHK010000027">
    <property type="protein sequence ID" value="GAA0963492.1"/>
    <property type="molecule type" value="Genomic_DNA"/>
</dbReference>
<keyword evidence="1" id="KW-0560">Oxidoreductase</keyword>
<dbReference type="Gene3D" id="3.20.20.30">
    <property type="entry name" value="Luciferase-like domain"/>
    <property type="match status" value="1"/>
</dbReference>
<gene>
    <name evidence="3" type="ORF">GCM10009554_82970</name>
</gene>
<evidence type="ECO:0000259" key="2">
    <source>
        <dbReference type="Pfam" id="PF00296"/>
    </source>
</evidence>